<dbReference type="GO" id="GO:0005730">
    <property type="term" value="C:nucleolus"/>
    <property type="evidence" value="ECO:0007669"/>
    <property type="project" value="InterPro"/>
</dbReference>
<feature type="region of interest" description="Disordered" evidence="4">
    <location>
        <begin position="710"/>
        <end position="816"/>
    </location>
</feature>
<dbReference type="AlphaFoldDB" id="Q5BJ40"/>
<dbReference type="PANTHER" id="PTHR13213">
    <property type="entry name" value="MYB-BINDING PROTEIN 1A FAMILY MEMBER"/>
    <property type="match status" value="1"/>
</dbReference>
<evidence type="ECO:0000256" key="3">
    <source>
        <dbReference type="ARBA" id="ARBA00023242"/>
    </source>
</evidence>
<dbReference type="SUPFAM" id="SSF48371">
    <property type="entry name" value="ARM repeat"/>
    <property type="match status" value="1"/>
</dbReference>
<comment type="similarity">
    <text evidence="2">Belongs to the MYBBP1A family.</text>
</comment>
<feature type="compositionally biased region" description="Acidic residues" evidence="4">
    <location>
        <begin position="732"/>
        <end position="772"/>
    </location>
</feature>
<feature type="region of interest" description="Disordered" evidence="4">
    <location>
        <begin position="903"/>
        <end position="929"/>
    </location>
</feature>
<feature type="compositionally biased region" description="Acidic residues" evidence="4">
    <location>
        <begin position="781"/>
        <end position="816"/>
    </location>
</feature>
<name>Q5BJ40_XENLA</name>
<dbReference type="GO" id="GO:0003723">
    <property type="term" value="F:RNA binding"/>
    <property type="evidence" value="ECO:0007669"/>
    <property type="project" value="TreeGrafter"/>
</dbReference>
<organism evidence="5">
    <name type="scientific">Xenopus laevis</name>
    <name type="common">African clawed frog</name>
    <dbReference type="NCBI Taxonomy" id="8355"/>
    <lineage>
        <taxon>Eukaryota</taxon>
        <taxon>Metazoa</taxon>
        <taxon>Chordata</taxon>
        <taxon>Craniata</taxon>
        <taxon>Vertebrata</taxon>
        <taxon>Euteleostomi</taxon>
        <taxon>Amphibia</taxon>
        <taxon>Batrachia</taxon>
        <taxon>Anura</taxon>
        <taxon>Pipoidea</taxon>
        <taxon>Pipidae</taxon>
        <taxon>Xenopodinae</taxon>
        <taxon>Xenopus</taxon>
        <taxon>Xenopus</taxon>
    </lineage>
</organism>
<dbReference type="GO" id="GO:0003714">
    <property type="term" value="F:transcription corepressor activity"/>
    <property type="evidence" value="ECO:0007669"/>
    <property type="project" value="TreeGrafter"/>
</dbReference>
<dbReference type="GO" id="GO:0043565">
    <property type="term" value="F:sequence-specific DNA binding"/>
    <property type="evidence" value="ECO:0007669"/>
    <property type="project" value="TreeGrafter"/>
</dbReference>
<dbReference type="Pfam" id="PF04931">
    <property type="entry name" value="DNA_pol_phi"/>
    <property type="match status" value="1"/>
</dbReference>
<dbReference type="PANTHER" id="PTHR13213:SF2">
    <property type="entry name" value="MYB-BINDING PROTEIN 1A"/>
    <property type="match status" value="1"/>
</dbReference>
<evidence type="ECO:0000256" key="2">
    <source>
        <dbReference type="ARBA" id="ARBA00006809"/>
    </source>
</evidence>
<gene>
    <name evidence="5" type="primary">MGC98482</name>
</gene>
<sequence length="946" mass="108099">MAEMKSPTKAEPATPAEAAQSDRHSLLEHSREFLDFFWDIAKPDQETRLRATEKLLEYLRTRPNDSEMKYALKRLITGLGVGREAARPCYSLALAQLLQSFEDIPLCDILDQIQEKYSLQAMNKAMMRPSLFANLFGVLALFQSGRLVKDKEALMKSVQLLKILSQHPNHLQGQPIKALVDILSEVPESMFQEILPKVLKGNMKVILRSPKYLELFLLAKQRVPTKLESLMGSVDLFSEDNIPSLVNILKVAANSVKKEHKLPNVALDLLRLALKESRFELFWKKVLEEGLLKNPSWTSSYMCFRLLGASLPLLSEEQLQLVMRGDLIRHFGENMVISKPQNLFKIIPEISTYVGTFLEGCQDDPKRQLTMMVAFTTITNQGLPVMPTFWRVTRFLNAEALQSYVAWLRDMFLQPDLNSLVDFSTANQKRAQDASLNVPERAVFRLRKWIIHRLVSLVDHLHLEKDEAVVEQIARFCLFHAFFKTKKATPQIPETKQHFSFPLDDRNRGVFVSAFFSLLQTLSVKFRQTPDLAENGKPWTYRLVQLADMLLNHNRNVTSVTSLTTQQRQAWDQMMSTLKELEARSSETRAIAFQHLLLLVGLHIFKSPAESCDVLGDIQTCIKKSMEQNPRRSRSRAKASQEPVWVEVMVEILLSLLAQPSNLMRQVVRSVFGHICPHLTPRCLQLILAVLSPVTNEDEDDNVVVTDDADEKQLQHGEDEDSDNEDNKNSESDMDSEDGEEEEEEEEKEEEEEEQEQEEHQEEEQEEEEEEENQKVFQDQMEADVEESDDVEEEEEVDDEEEDEDDDYDDDEEEDRMEVGAFSLAQGSSVFENTRTTSRKREALQGSAWQVSSEDVRWGTFPLGRLPGQTEDPAELMLDNYDTMYLLDQPVIEHRLEPQKSKSSTLSLCCGGSNTNSSSSSSSGNMEGLLWNQGQMHGLKAGLQLF</sequence>
<evidence type="ECO:0000313" key="5">
    <source>
        <dbReference type="EMBL" id="AAH91633.1"/>
    </source>
</evidence>
<protein>
    <submittedName>
        <fullName evidence="5">MGC98482 protein</fullName>
    </submittedName>
</protein>
<dbReference type="InterPro" id="IPR007015">
    <property type="entry name" value="DNA_pol_V/MYBBP1A"/>
</dbReference>
<reference evidence="5" key="1">
    <citation type="submission" date="2005-03" db="EMBL/GenBank/DDBJ databases">
        <authorList>
            <consortium name="NIH - Xenopus Gene Collection (XGC) project"/>
        </authorList>
    </citation>
    <scope>NUCLEOTIDE SEQUENCE [LARGE SCALE MRNA]</scope>
    <source>
        <tissue evidence="5">Embryo</tissue>
    </source>
</reference>
<dbReference type="InterPro" id="IPR016024">
    <property type="entry name" value="ARM-type_fold"/>
</dbReference>
<proteinExistence type="evidence at transcript level"/>
<feature type="compositionally biased region" description="Low complexity" evidence="4">
    <location>
        <begin position="911"/>
        <end position="925"/>
    </location>
</feature>
<comment type="subcellular location">
    <subcellularLocation>
        <location evidence="1">Nucleus</location>
    </subcellularLocation>
</comment>
<feature type="region of interest" description="Disordered" evidence="4">
    <location>
        <begin position="1"/>
        <end position="24"/>
    </location>
</feature>
<keyword evidence="3" id="KW-0539">Nucleus</keyword>
<feature type="compositionally biased region" description="Low complexity" evidence="4">
    <location>
        <begin position="7"/>
        <end position="19"/>
    </location>
</feature>
<dbReference type="EMBL" id="BC091633">
    <property type="protein sequence ID" value="AAH91633.1"/>
    <property type="molecule type" value="mRNA"/>
</dbReference>
<accession>Q5BJ40</accession>
<evidence type="ECO:0000256" key="4">
    <source>
        <dbReference type="SAM" id="MobiDB-lite"/>
    </source>
</evidence>
<evidence type="ECO:0000256" key="1">
    <source>
        <dbReference type="ARBA" id="ARBA00004123"/>
    </source>
</evidence>